<feature type="region of interest" description="Disordered" evidence="1">
    <location>
        <begin position="1"/>
        <end position="41"/>
    </location>
</feature>
<comment type="caution">
    <text evidence="2">The sequence shown here is derived from an EMBL/GenBank/DDBJ whole genome shotgun (WGS) entry which is preliminary data.</text>
</comment>
<evidence type="ECO:0000256" key="1">
    <source>
        <dbReference type="SAM" id="MobiDB-lite"/>
    </source>
</evidence>
<accession>A0A8B6C7C2</accession>
<evidence type="ECO:0000313" key="2">
    <source>
        <dbReference type="EMBL" id="VDI00614.1"/>
    </source>
</evidence>
<reference evidence="2" key="1">
    <citation type="submission" date="2018-11" db="EMBL/GenBank/DDBJ databases">
        <authorList>
            <person name="Alioto T."/>
            <person name="Alioto T."/>
        </authorList>
    </citation>
    <scope>NUCLEOTIDE SEQUENCE</scope>
</reference>
<dbReference type="EMBL" id="UYJE01001251">
    <property type="protein sequence ID" value="VDI00614.1"/>
    <property type="molecule type" value="Genomic_DNA"/>
</dbReference>
<organism evidence="2 3">
    <name type="scientific">Mytilus galloprovincialis</name>
    <name type="common">Mediterranean mussel</name>
    <dbReference type="NCBI Taxonomy" id="29158"/>
    <lineage>
        <taxon>Eukaryota</taxon>
        <taxon>Metazoa</taxon>
        <taxon>Spiralia</taxon>
        <taxon>Lophotrochozoa</taxon>
        <taxon>Mollusca</taxon>
        <taxon>Bivalvia</taxon>
        <taxon>Autobranchia</taxon>
        <taxon>Pteriomorphia</taxon>
        <taxon>Mytilida</taxon>
        <taxon>Mytiloidea</taxon>
        <taxon>Mytilidae</taxon>
        <taxon>Mytilinae</taxon>
        <taxon>Mytilus</taxon>
    </lineage>
</organism>
<name>A0A8B6C7C2_MYTGA</name>
<dbReference type="Proteomes" id="UP000596742">
    <property type="component" value="Unassembled WGS sequence"/>
</dbReference>
<dbReference type="AlphaFoldDB" id="A0A8B6C7C2"/>
<sequence length="206" mass="23805">MDPKSPIDSLSPLTIEIPSAGPQRLANSLPDFDGRSHTKSGFEIEISVDEPRTFSPRPRAENENYFRFSRENEAPSTRIHTRSAARQPRRQVDTDIYDIGQAYNNQQSQVYEPTGCYRDRHSPLPRFDPLFNYNRNAPLQYAYSRDPFQRDLSQHMLIYGPPRPAAYVPQGYTSGLRATFITRREKEPDKFDGRSVDWKDFIACTL</sequence>
<keyword evidence="3" id="KW-1185">Reference proteome</keyword>
<evidence type="ECO:0000313" key="3">
    <source>
        <dbReference type="Proteomes" id="UP000596742"/>
    </source>
</evidence>
<protein>
    <submittedName>
        <fullName evidence="2">Uncharacterized protein</fullName>
    </submittedName>
</protein>
<gene>
    <name evidence="2" type="ORF">MGAL_10B014163</name>
</gene>
<proteinExistence type="predicted"/>
<feature type="compositionally biased region" description="Basic and acidic residues" evidence="1">
    <location>
        <begin position="32"/>
        <end position="41"/>
    </location>
</feature>